<gene>
    <name evidence="3" type="ORF">AMATHDRAFT_7492</name>
</gene>
<dbReference type="STRING" id="703135.A0A2A9N8J1"/>
<dbReference type="AlphaFoldDB" id="A0A2A9N8J1"/>
<accession>A0A2A9N8J1</accession>
<dbReference type="EMBL" id="KZ302166">
    <property type="protein sequence ID" value="PFH46699.1"/>
    <property type="molecule type" value="Genomic_DNA"/>
</dbReference>
<feature type="transmembrane region" description="Helical" evidence="1">
    <location>
        <begin position="88"/>
        <end position="108"/>
    </location>
</feature>
<evidence type="ECO:0000259" key="2">
    <source>
        <dbReference type="Pfam" id="PF20152"/>
    </source>
</evidence>
<protein>
    <recommendedName>
        <fullName evidence="2">DUF6534 domain-containing protein</fullName>
    </recommendedName>
</protein>
<keyword evidence="1" id="KW-0812">Transmembrane</keyword>
<organism evidence="3 4">
    <name type="scientific">Amanita thiersii Skay4041</name>
    <dbReference type="NCBI Taxonomy" id="703135"/>
    <lineage>
        <taxon>Eukaryota</taxon>
        <taxon>Fungi</taxon>
        <taxon>Dikarya</taxon>
        <taxon>Basidiomycota</taxon>
        <taxon>Agaricomycotina</taxon>
        <taxon>Agaricomycetes</taxon>
        <taxon>Agaricomycetidae</taxon>
        <taxon>Agaricales</taxon>
        <taxon>Pluteineae</taxon>
        <taxon>Amanitaceae</taxon>
        <taxon>Amanita</taxon>
    </lineage>
</organism>
<dbReference type="Proteomes" id="UP000242287">
    <property type="component" value="Unassembled WGS sequence"/>
</dbReference>
<keyword evidence="4" id="KW-1185">Reference proteome</keyword>
<feature type="transmembrane region" description="Helical" evidence="1">
    <location>
        <begin position="43"/>
        <end position="64"/>
    </location>
</feature>
<feature type="transmembrane region" description="Helical" evidence="1">
    <location>
        <begin position="6"/>
        <end position="31"/>
    </location>
</feature>
<dbReference type="PANTHER" id="PTHR40465">
    <property type="entry name" value="CHROMOSOME 1, WHOLE GENOME SHOTGUN SEQUENCE"/>
    <property type="match status" value="1"/>
</dbReference>
<dbReference type="OrthoDB" id="3262409at2759"/>
<keyword evidence="1" id="KW-0472">Membrane</keyword>
<evidence type="ECO:0000256" key="1">
    <source>
        <dbReference type="SAM" id="Phobius"/>
    </source>
</evidence>
<dbReference type="Pfam" id="PF20152">
    <property type="entry name" value="DUF6534"/>
    <property type="match status" value="1"/>
</dbReference>
<feature type="transmembrane region" description="Helical" evidence="1">
    <location>
        <begin position="120"/>
        <end position="144"/>
    </location>
</feature>
<evidence type="ECO:0000313" key="3">
    <source>
        <dbReference type="EMBL" id="PFH46699.1"/>
    </source>
</evidence>
<reference evidence="3 4" key="1">
    <citation type="submission" date="2014-02" db="EMBL/GenBank/DDBJ databases">
        <title>Transposable element dynamics among asymbiotic and ectomycorrhizal Amanita fungi.</title>
        <authorList>
            <consortium name="DOE Joint Genome Institute"/>
            <person name="Hess J."/>
            <person name="Skrede I."/>
            <person name="Wolfe B."/>
            <person name="LaButti K."/>
            <person name="Ohm R.A."/>
            <person name="Grigoriev I.V."/>
            <person name="Pringle A."/>
        </authorList>
    </citation>
    <scope>NUCLEOTIDE SEQUENCE [LARGE SCALE GENOMIC DNA]</scope>
    <source>
        <strain evidence="3 4">SKay4041</strain>
    </source>
</reference>
<proteinExistence type="predicted"/>
<dbReference type="InterPro" id="IPR045339">
    <property type="entry name" value="DUF6534"/>
</dbReference>
<feature type="domain" description="DUF6534" evidence="2">
    <location>
        <begin position="168"/>
        <end position="249"/>
    </location>
</feature>
<sequence>MPSSGFALFSGPIFIGALLNWGLFGTLVMQVCKAPYTTKWIKALVYTLFTLDVMQTGCATHWAWDALLSKWGDPTTFISQISWSAKVLPIYASLASVPTQLFFAWRIWKLNQNHFICRFISAWISMVSLMQGIGGIATGVMLFVGSPPDLQSGLDKVTQPVEVWLFGSLVCDVLLASTMTFTLFQAHRSSSLKKTETILTKLIIHTVETGAITALTTSADVVLFLMYKDTYLHLVPYTNVCLANLNGRTRSNPQIEEHQLTTTNTTTTANAIVTFSFWNDESGSLPVRGNSGKTITPAQSEEQILVV</sequence>
<keyword evidence="1" id="KW-1133">Transmembrane helix</keyword>
<dbReference type="PANTHER" id="PTHR40465:SF1">
    <property type="entry name" value="DUF6534 DOMAIN-CONTAINING PROTEIN"/>
    <property type="match status" value="1"/>
</dbReference>
<name>A0A2A9N8J1_9AGAR</name>
<feature type="transmembrane region" description="Helical" evidence="1">
    <location>
        <begin position="164"/>
        <end position="184"/>
    </location>
</feature>
<evidence type="ECO:0000313" key="4">
    <source>
        <dbReference type="Proteomes" id="UP000242287"/>
    </source>
</evidence>